<dbReference type="SMART" id="SM01147">
    <property type="entry name" value="DUF1087"/>
    <property type="match status" value="1"/>
</dbReference>
<dbReference type="CDD" id="cd18793">
    <property type="entry name" value="SF2_C_SNF"/>
    <property type="match status" value="1"/>
</dbReference>
<dbReference type="GO" id="GO:0140658">
    <property type="term" value="F:ATP-dependent chromatin remodeler activity"/>
    <property type="evidence" value="ECO:0007669"/>
    <property type="project" value="TreeGrafter"/>
</dbReference>
<comment type="catalytic activity">
    <reaction evidence="16">
        <text>ATP + H2O = ADP + phosphate + H(+)</text>
        <dbReference type="Rhea" id="RHEA:13065"/>
        <dbReference type="ChEBI" id="CHEBI:15377"/>
        <dbReference type="ChEBI" id="CHEBI:15378"/>
        <dbReference type="ChEBI" id="CHEBI:30616"/>
        <dbReference type="ChEBI" id="CHEBI:43474"/>
        <dbReference type="ChEBI" id="CHEBI:456216"/>
    </reaction>
</comment>
<organism evidence="23 24">
    <name type="scientific">Cyprinus carpio</name>
    <name type="common">Common carp</name>
    <dbReference type="NCBI Taxonomy" id="7962"/>
    <lineage>
        <taxon>Eukaryota</taxon>
        <taxon>Metazoa</taxon>
        <taxon>Chordata</taxon>
        <taxon>Craniata</taxon>
        <taxon>Vertebrata</taxon>
        <taxon>Euteleostomi</taxon>
        <taxon>Actinopterygii</taxon>
        <taxon>Neopterygii</taxon>
        <taxon>Teleostei</taxon>
        <taxon>Ostariophysi</taxon>
        <taxon>Cypriniformes</taxon>
        <taxon>Cyprinidae</taxon>
        <taxon>Cyprininae</taxon>
        <taxon>Cyprinus</taxon>
    </lineage>
</organism>
<evidence type="ECO:0000256" key="14">
    <source>
        <dbReference type="ARBA" id="ARBA00023163"/>
    </source>
</evidence>
<keyword evidence="6" id="KW-0547">Nucleotide-binding</keyword>
<dbReference type="Pfam" id="PF06465">
    <property type="entry name" value="DUF1087"/>
    <property type="match status" value="1"/>
</dbReference>
<dbReference type="SMART" id="SM00487">
    <property type="entry name" value="DEXDc"/>
    <property type="match status" value="1"/>
</dbReference>
<keyword evidence="5" id="KW-0677">Repeat</keyword>
<accession>A0A8C2F850</accession>
<evidence type="ECO:0000259" key="19">
    <source>
        <dbReference type="PROSITE" id="PS50013"/>
    </source>
</evidence>
<dbReference type="Pfam" id="PF00385">
    <property type="entry name" value="Chromo"/>
    <property type="match status" value="1"/>
</dbReference>
<dbReference type="GO" id="GO:0016581">
    <property type="term" value="C:NuRD complex"/>
    <property type="evidence" value="ECO:0007669"/>
    <property type="project" value="TreeGrafter"/>
</dbReference>
<dbReference type="Gene3D" id="2.40.50.40">
    <property type="match status" value="2"/>
</dbReference>
<dbReference type="InterPro" id="IPR016197">
    <property type="entry name" value="Chromo-like_dom_sf"/>
</dbReference>
<comment type="similarity">
    <text evidence="2">Belongs to the SNF2/RAD54 helicase family.</text>
</comment>
<evidence type="ECO:0000256" key="6">
    <source>
        <dbReference type="ARBA" id="ARBA00022741"/>
    </source>
</evidence>
<keyword evidence="8" id="KW-0378">Hydrolase</keyword>
<keyword evidence="4" id="KW-0479">Metal-binding</keyword>
<evidence type="ECO:0000256" key="3">
    <source>
        <dbReference type="ARBA" id="ARBA00022553"/>
    </source>
</evidence>
<dbReference type="FunFam" id="2.40.50.40:FF:000003">
    <property type="entry name" value="chromodomain-helicase-DNA-binding protein 3 isoform X1"/>
    <property type="match status" value="1"/>
</dbReference>
<dbReference type="PROSITE" id="PS50013">
    <property type="entry name" value="CHROMO_2"/>
    <property type="match status" value="2"/>
</dbReference>
<feature type="compositionally biased region" description="Basic and acidic residues" evidence="18">
    <location>
        <begin position="1497"/>
        <end position="1514"/>
    </location>
</feature>
<dbReference type="SMART" id="SM00298">
    <property type="entry name" value="CHROMO"/>
    <property type="match status" value="2"/>
</dbReference>
<dbReference type="Ensembl" id="ENSCCRT00020056365.1">
    <property type="protein sequence ID" value="ENSCCRP00020051752.1"/>
    <property type="gene ID" value="ENSCCRG00020015861.1"/>
</dbReference>
<dbReference type="CDD" id="cd18667">
    <property type="entry name" value="CD1_tandem_CHD3-4_like"/>
    <property type="match status" value="1"/>
</dbReference>
<feature type="compositionally biased region" description="Pro residues" evidence="18">
    <location>
        <begin position="144"/>
        <end position="155"/>
    </location>
</feature>
<dbReference type="SUPFAM" id="SSF52540">
    <property type="entry name" value="P-loop containing nucleoside triphosphate hydrolases"/>
    <property type="match status" value="2"/>
</dbReference>
<feature type="compositionally biased region" description="Basic residues" evidence="18">
    <location>
        <begin position="1215"/>
        <end position="1224"/>
    </location>
</feature>
<keyword evidence="10" id="KW-0067">ATP-binding</keyword>
<dbReference type="InterPro" id="IPR000330">
    <property type="entry name" value="SNF2_N"/>
</dbReference>
<evidence type="ECO:0000256" key="17">
    <source>
        <dbReference type="PROSITE-ProRule" id="PRU00146"/>
    </source>
</evidence>
<dbReference type="InterPro" id="IPR009462">
    <property type="entry name" value="CHD_II_SANT-like"/>
</dbReference>
<dbReference type="InterPro" id="IPR000953">
    <property type="entry name" value="Chromo/chromo_shadow_dom"/>
</dbReference>
<dbReference type="InterPro" id="IPR001650">
    <property type="entry name" value="Helicase_C-like"/>
</dbReference>
<dbReference type="Pfam" id="PF06461">
    <property type="entry name" value="CHDII_SANT-like"/>
    <property type="match status" value="1"/>
</dbReference>
<dbReference type="CDD" id="cd18662">
    <property type="entry name" value="CD2_tandem_CHD3-4_like"/>
    <property type="match status" value="1"/>
</dbReference>
<evidence type="ECO:0000256" key="8">
    <source>
        <dbReference type="ARBA" id="ARBA00022801"/>
    </source>
</evidence>
<dbReference type="InterPro" id="IPR013083">
    <property type="entry name" value="Znf_RING/FYVE/PHD"/>
</dbReference>
<evidence type="ECO:0000259" key="22">
    <source>
        <dbReference type="PROSITE" id="PS51194"/>
    </source>
</evidence>
<evidence type="ECO:0000256" key="5">
    <source>
        <dbReference type="ARBA" id="ARBA00022737"/>
    </source>
</evidence>
<evidence type="ECO:0000256" key="15">
    <source>
        <dbReference type="ARBA" id="ARBA00023242"/>
    </source>
</evidence>
<keyword evidence="3" id="KW-0597">Phosphoprotein</keyword>
<feature type="region of interest" description="Disordered" evidence="18">
    <location>
        <begin position="317"/>
        <end position="341"/>
    </location>
</feature>
<keyword evidence="12" id="KW-0805">Transcription regulation</keyword>
<feature type="compositionally biased region" description="Polar residues" evidence="18">
    <location>
        <begin position="1419"/>
        <end position="1435"/>
    </location>
</feature>
<evidence type="ECO:0000256" key="18">
    <source>
        <dbReference type="SAM" id="MobiDB-lite"/>
    </source>
</evidence>
<evidence type="ECO:0000256" key="7">
    <source>
        <dbReference type="ARBA" id="ARBA00022771"/>
    </source>
</evidence>
<dbReference type="FunFam" id="3.40.50.10810:FF:000001">
    <property type="entry name" value="chromodomain-helicase-DNA-binding protein 3 isoform X1"/>
    <property type="match status" value="1"/>
</dbReference>
<dbReference type="SUPFAM" id="SSF54160">
    <property type="entry name" value="Chromo domain-like"/>
    <property type="match status" value="2"/>
</dbReference>
<feature type="region of interest" description="Disordered" evidence="18">
    <location>
        <begin position="1211"/>
        <end position="1279"/>
    </location>
</feature>
<dbReference type="InterPro" id="IPR049730">
    <property type="entry name" value="SNF2/RAD54-like_C"/>
</dbReference>
<dbReference type="CDD" id="cd15531">
    <property type="entry name" value="PHD1_CHD_II"/>
    <property type="match status" value="1"/>
</dbReference>
<evidence type="ECO:0000256" key="1">
    <source>
        <dbReference type="ARBA" id="ARBA00004123"/>
    </source>
</evidence>
<evidence type="ECO:0000256" key="13">
    <source>
        <dbReference type="ARBA" id="ARBA00023125"/>
    </source>
</evidence>
<dbReference type="Proteomes" id="UP000694701">
    <property type="component" value="Unplaced"/>
</dbReference>
<dbReference type="InterPro" id="IPR019786">
    <property type="entry name" value="Zinc_finger_PHD-type_CS"/>
</dbReference>
<evidence type="ECO:0000256" key="10">
    <source>
        <dbReference type="ARBA" id="ARBA00022840"/>
    </source>
</evidence>
<name>A0A8C2F850_CYPCA</name>
<dbReference type="InterPro" id="IPR014001">
    <property type="entry name" value="Helicase_ATP-bd"/>
</dbReference>
<dbReference type="FunFam" id="2.40.50.40:FF:000017">
    <property type="entry name" value="chromodomain-helicase-DNA-binding protein 3 isoform X3"/>
    <property type="match status" value="1"/>
</dbReference>
<dbReference type="Pfam" id="PF00176">
    <property type="entry name" value="SNF2-rel_dom"/>
    <property type="match status" value="1"/>
</dbReference>
<evidence type="ECO:0000256" key="9">
    <source>
        <dbReference type="ARBA" id="ARBA00022833"/>
    </source>
</evidence>
<sequence length="1758" mass="200147">MCVYISGYNYMIAFSSVIHLSSSVLLSQEPKSSSQLLADWGMKDIDYTFTQEDYTSLTNYKAFSQFVRPLIAAKNPKIAVSKMMMVLGAKWREFSTNNPMRGSASANAALAAANVAAAVESMVTRVDGGGSVPMATPTPTAAPAAPPPSQQPPAVPLRKAKTKEGKGPNARRKTKSTPKPQDKKSKAKKVAPLKIKLGNFKRKRSSVCIYSIPVCIYSISISSTTHTVMKTLYYFGHFPAIYICYKPFFSFIVDEDADGYETDHQDYCEVCQQGGEIILCDTCPRAYHMVCLDPDMERAPEGTWSCPHCEKEGIQWEAREESSEGEEENDDGRRDDGEVEEEDDHHMEFCRVCKDGGELLCCDTCPSSYHLHCLNPPLPDIPNGEWICPRCLSLPLKGKVQKVLAWRWGDAPPPMPVPRPAELPADAPDPPPMIGRKEREFFVKWCNMSYWHCSWVQELQLELNCQVMFRNYQRKTDMEEPPNLEMGAEGDEDKSCKRKNKDPFYARIEDKYGRFGVKLEWLFIHRILNHSVDKKNNVHYLIKWRDLPYDQSAWESEDMDIPDYETYKQHYWNHRELMLGEEGRPGKKMKKVKVRKTERPPANPVVDPTIKFDRQPDYLDSTGGTLHPYQLEGLNWLRFSWAQGTDTILADEMGLGKTVQTAVFLYSLYKEGHSKGPFLVSAPLSTIINWEREFEMWAPDMYVVTYVGDKDSRAVIRENEFSFEDNAIRGGKKASKMKKEASVKFHVLLTSYELITIDQAILGSIDWACLVVDEFFRVLNNYPLQHKLLLTGTPLQNNLEELFHLLNFLTPERFHNLEGFLEEFADIAKEDQIKKLHDMLGPHMLRRLKADVFKHMPSKTELIVRVELSPMQKKYYKYILTRNFEALNTRGGGNQVSLLNVVMDLKKCCNHPYLFPTAANEAPKMPNGMYDGSALTKASGKLMLLFKMLKKLKEGGHRVLIFSQMTKMLDLLEDFLENEGYKYERIDGGVTGGMRQEAIDRFNAPGAPQFVFLLSTRAGGLGINLATADTVIIYDSDWNPHNDIQAFSRAHRIGQNKKVMIYRFVTKASVEERITQVAKKKMMLTHLVVRPGLGSKAGSMSKQELDDILKFGTEQLFKELGEGDNKEEDSSVIHYDDKAIDRLLDRNQDATDDTELQSMNEYLSSFKVAQYVVKDEGEEDVDRDIIKQEESVDPDYWEKLLRHHYEQQQEDLARHLGKGKRPRKPVNYNDYWQDDQSDNQSDYSVASEEGDEDFDERSEANSRRPSRKGLRNDKDKPLPPLLARVGGNIEVLGFNARQRKAFLNAVMRYGMPPQDAFTTQWLVRDLRGKSEKEFKAYVSLFMRHLCEPGADGAETFADGVPREGLSRQHILTRIGVMSLIRKKVQEFEHVNGQWSMPWMKELEENKRAAAIAAGEDPKTPSTGTPADTQPNTPTPGTHMHMSIPDEGEKSPSPAKKEENRDRERDTASPSAEKDGGSRVEENEKSTELKENTSSNVKAEKLKDEKDGVKSEDSAKLQNGENVKETSGGGDGVSEEKKKAVKQRFMFNIADGGFTELHSLWQNEERAATVTKKTYEIWHRRHDYWLLAGIIHHGYARWQDVQNDPRFAILNEPFKGEMSRGNFLEIKNKFLARRFKLLEQALVIEEQLRRAAYLNMTEDPSHPSMALNTRFSEVECLAESHQHLSKESMSGNKPANAVLHKVLKQLEELLSDMKADVTRLPATIARIPPVAVRLQMSERSILSRLASRGPEVTQTQAPR</sequence>
<dbReference type="Gene3D" id="1.10.10.60">
    <property type="entry name" value="Homeodomain-like"/>
    <property type="match status" value="1"/>
</dbReference>
<dbReference type="GO" id="GO:0005524">
    <property type="term" value="F:ATP binding"/>
    <property type="evidence" value="ECO:0007669"/>
    <property type="project" value="UniProtKB-KW"/>
</dbReference>
<proteinExistence type="inferred from homology"/>
<dbReference type="SUPFAM" id="SSF57903">
    <property type="entry name" value="FYVE/PHD zinc finger"/>
    <property type="match status" value="1"/>
</dbReference>
<dbReference type="FunFam" id="3.30.40.10:FF:000001">
    <property type="entry name" value="chromodomain-helicase-DNA-binding protein 3 isoform X1"/>
    <property type="match status" value="1"/>
</dbReference>
<dbReference type="Gene3D" id="3.40.50.300">
    <property type="entry name" value="P-loop containing nucleotide triphosphate hydrolases"/>
    <property type="match status" value="1"/>
</dbReference>
<keyword evidence="11" id="KW-0156">Chromatin regulator</keyword>
<dbReference type="InterPro" id="IPR027417">
    <property type="entry name" value="P-loop_NTPase"/>
</dbReference>
<dbReference type="InterPro" id="IPR009463">
    <property type="entry name" value="DUF1087"/>
</dbReference>
<dbReference type="PROSITE" id="PS50016">
    <property type="entry name" value="ZF_PHD_2"/>
    <property type="match status" value="2"/>
</dbReference>
<dbReference type="PANTHER" id="PTHR45623:SF59">
    <property type="entry name" value="DNA HELICASE"/>
    <property type="match status" value="1"/>
</dbReference>
<feature type="region of interest" description="Disordered" evidence="18">
    <location>
        <begin position="129"/>
        <end position="189"/>
    </location>
</feature>
<keyword evidence="9" id="KW-0862">Zinc</keyword>
<dbReference type="GO" id="GO:0016887">
    <property type="term" value="F:ATP hydrolysis activity"/>
    <property type="evidence" value="ECO:0007669"/>
    <property type="project" value="TreeGrafter"/>
</dbReference>
<evidence type="ECO:0000256" key="16">
    <source>
        <dbReference type="ARBA" id="ARBA00049360"/>
    </source>
</evidence>
<dbReference type="InterPro" id="IPR023780">
    <property type="entry name" value="Chromo_domain"/>
</dbReference>
<feature type="region of interest" description="Disordered" evidence="18">
    <location>
        <begin position="1414"/>
        <end position="1536"/>
    </location>
</feature>
<dbReference type="Gene3D" id="3.40.50.10810">
    <property type="entry name" value="Tandem AAA-ATPase domain"/>
    <property type="match status" value="1"/>
</dbReference>
<feature type="domain" description="Chromo" evidence="19">
    <location>
        <begin position="428"/>
        <end position="484"/>
    </location>
</feature>
<feature type="domain" description="PHD-type" evidence="20">
    <location>
        <begin position="347"/>
        <end position="394"/>
    </location>
</feature>
<dbReference type="GO" id="GO:0008270">
    <property type="term" value="F:zinc ion binding"/>
    <property type="evidence" value="ECO:0007669"/>
    <property type="project" value="UniProtKB-KW"/>
</dbReference>
<evidence type="ECO:0000256" key="2">
    <source>
        <dbReference type="ARBA" id="ARBA00007025"/>
    </source>
</evidence>
<dbReference type="PROSITE" id="PS51194">
    <property type="entry name" value="HELICASE_CTER"/>
    <property type="match status" value="1"/>
</dbReference>
<dbReference type="GO" id="GO:0003677">
    <property type="term" value="F:DNA binding"/>
    <property type="evidence" value="ECO:0007669"/>
    <property type="project" value="UniProtKB-KW"/>
</dbReference>
<feature type="domain" description="Chromo" evidence="19">
    <location>
        <begin position="522"/>
        <end position="557"/>
    </location>
</feature>
<dbReference type="SMART" id="SM00490">
    <property type="entry name" value="HELICc"/>
    <property type="match status" value="1"/>
</dbReference>
<feature type="domain" description="Helicase ATP-binding" evidence="21">
    <location>
        <begin position="638"/>
        <end position="812"/>
    </location>
</feature>
<evidence type="ECO:0000313" key="23">
    <source>
        <dbReference type="Ensembl" id="ENSCCRP00020051752.1"/>
    </source>
</evidence>
<dbReference type="FunFam" id="3.40.50.300:FF:000015">
    <property type="entry name" value="chromodomain-helicase-DNA-binding protein 9 isoform X1"/>
    <property type="match status" value="1"/>
</dbReference>
<comment type="subcellular location">
    <subcellularLocation>
        <location evidence="1">Nucleus</location>
    </subcellularLocation>
</comment>
<dbReference type="InterPro" id="IPR019787">
    <property type="entry name" value="Znf_PHD-finger"/>
</dbReference>
<dbReference type="InterPro" id="IPR012958">
    <property type="entry name" value="CHD_N"/>
</dbReference>
<dbReference type="InterPro" id="IPR001965">
    <property type="entry name" value="Znf_PHD"/>
</dbReference>
<keyword evidence="13" id="KW-0238">DNA-binding</keyword>
<evidence type="ECO:0000256" key="12">
    <source>
        <dbReference type="ARBA" id="ARBA00023015"/>
    </source>
</evidence>
<keyword evidence="15" id="KW-0539">Nucleus</keyword>
<dbReference type="InterPro" id="IPR038718">
    <property type="entry name" value="SNF2-like_sf"/>
</dbReference>
<reference evidence="23" key="1">
    <citation type="submission" date="2025-08" db="UniProtKB">
        <authorList>
            <consortium name="Ensembl"/>
        </authorList>
    </citation>
    <scope>IDENTIFICATION</scope>
</reference>
<dbReference type="CDD" id="cd15532">
    <property type="entry name" value="PHD2_CHD_II"/>
    <property type="match status" value="1"/>
</dbReference>
<evidence type="ECO:0000313" key="24">
    <source>
        <dbReference type="Proteomes" id="UP000694701"/>
    </source>
</evidence>
<dbReference type="Pfam" id="PF00628">
    <property type="entry name" value="PHD"/>
    <property type="match status" value="2"/>
</dbReference>
<dbReference type="SMART" id="SM01146">
    <property type="entry name" value="DUF1086"/>
    <property type="match status" value="1"/>
</dbReference>
<dbReference type="FunFam" id="1.10.10.60:FF:000037">
    <property type="entry name" value="chromodomain-helicase-DNA-binding protein 3 isoform X1"/>
    <property type="match status" value="1"/>
</dbReference>
<evidence type="ECO:0000256" key="4">
    <source>
        <dbReference type="ARBA" id="ARBA00022723"/>
    </source>
</evidence>
<evidence type="ECO:0000259" key="20">
    <source>
        <dbReference type="PROSITE" id="PS50016"/>
    </source>
</evidence>
<dbReference type="PROSITE" id="PS51192">
    <property type="entry name" value="HELICASE_ATP_BIND_1"/>
    <property type="match status" value="1"/>
</dbReference>
<dbReference type="InterPro" id="IPR011011">
    <property type="entry name" value="Znf_FYVE_PHD"/>
</dbReference>
<dbReference type="GO" id="GO:0042393">
    <property type="term" value="F:histone binding"/>
    <property type="evidence" value="ECO:0007669"/>
    <property type="project" value="TreeGrafter"/>
</dbReference>
<dbReference type="InterPro" id="IPR012957">
    <property type="entry name" value="CHD_C2"/>
</dbReference>
<dbReference type="PANTHER" id="PTHR45623">
    <property type="entry name" value="CHROMODOMAIN-HELICASE-DNA-BINDING PROTEIN 3-RELATED-RELATED"/>
    <property type="match status" value="1"/>
</dbReference>
<evidence type="ECO:0000259" key="21">
    <source>
        <dbReference type="PROSITE" id="PS51192"/>
    </source>
</evidence>
<feature type="domain" description="Helicase C-terminal" evidence="22">
    <location>
        <begin position="944"/>
        <end position="1093"/>
    </location>
</feature>
<dbReference type="PROSITE" id="PS01359">
    <property type="entry name" value="ZF_PHD_1"/>
    <property type="match status" value="2"/>
</dbReference>
<feature type="compositionally biased region" description="Basic and acidic residues" evidence="18">
    <location>
        <begin position="1446"/>
        <end position="1490"/>
    </location>
</feature>
<evidence type="ECO:0000256" key="11">
    <source>
        <dbReference type="ARBA" id="ARBA00022853"/>
    </source>
</evidence>
<feature type="domain" description="PHD-type" evidence="20">
    <location>
        <begin position="265"/>
        <end position="312"/>
    </location>
</feature>
<dbReference type="GO" id="GO:0003682">
    <property type="term" value="F:chromatin binding"/>
    <property type="evidence" value="ECO:0007669"/>
    <property type="project" value="TreeGrafter"/>
</dbReference>
<dbReference type="Pfam" id="PF08073">
    <property type="entry name" value="CHDNT"/>
    <property type="match status" value="1"/>
</dbReference>
<dbReference type="SMART" id="SM00249">
    <property type="entry name" value="PHD"/>
    <property type="match status" value="2"/>
</dbReference>
<keyword evidence="7 17" id="KW-0863">Zinc-finger</keyword>
<feature type="compositionally biased region" description="Low complexity" evidence="18">
    <location>
        <begin position="132"/>
        <end position="143"/>
    </location>
</feature>
<dbReference type="FunFam" id="3.30.40.10:FF:000011">
    <property type="entry name" value="chromodomain-helicase-DNA-binding protein 4 isoform X1"/>
    <property type="match status" value="1"/>
</dbReference>
<dbReference type="Pfam" id="PF08074">
    <property type="entry name" value="CHDCT2"/>
    <property type="match status" value="1"/>
</dbReference>
<keyword evidence="14" id="KW-0804">Transcription</keyword>
<dbReference type="Gene3D" id="3.30.40.10">
    <property type="entry name" value="Zinc/RING finger domain, C3HC4 (zinc finger)"/>
    <property type="match status" value="2"/>
</dbReference>
<dbReference type="Pfam" id="PF00271">
    <property type="entry name" value="Helicase_C"/>
    <property type="match status" value="1"/>
</dbReference>
<protein>
    <submittedName>
        <fullName evidence="23">Chromodomain helicase DNA binding protein 4</fullName>
    </submittedName>
</protein>